<name>A0ABY4RLA9_9BACL</name>
<dbReference type="Gene3D" id="3.40.190.10">
    <property type="entry name" value="Periplasmic binding protein-like II"/>
    <property type="match status" value="2"/>
</dbReference>
<evidence type="ECO:0000313" key="5">
    <source>
        <dbReference type="EMBL" id="UQZ82995.1"/>
    </source>
</evidence>
<keyword evidence="3 4" id="KW-0732">Signal</keyword>
<dbReference type="PANTHER" id="PTHR43649">
    <property type="entry name" value="ARABINOSE-BINDING PROTEIN-RELATED"/>
    <property type="match status" value="1"/>
</dbReference>
<evidence type="ECO:0000313" key="6">
    <source>
        <dbReference type="Proteomes" id="UP001057134"/>
    </source>
</evidence>
<dbReference type="Proteomes" id="UP001057134">
    <property type="component" value="Chromosome"/>
</dbReference>
<reference evidence="5" key="2">
    <citation type="journal article" date="2021" name="J Anim Sci Technol">
        <title>Complete genome sequence of Paenibacillus konkukensis sp. nov. SK3146 as a potential probiotic strain.</title>
        <authorList>
            <person name="Jung H.I."/>
            <person name="Park S."/>
            <person name="Niu K.M."/>
            <person name="Lee S.W."/>
            <person name="Kothari D."/>
            <person name="Yi K.J."/>
            <person name="Kim S.K."/>
        </authorList>
    </citation>
    <scope>NUCLEOTIDE SEQUENCE</scope>
    <source>
        <strain evidence="5">SK3146</strain>
    </source>
</reference>
<dbReference type="InterPro" id="IPR050490">
    <property type="entry name" value="Bact_solute-bd_prot1"/>
</dbReference>
<evidence type="ECO:0000256" key="3">
    <source>
        <dbReference type="ARBA" id="ARBA00022729"/>
    </source>
</evidence>
<dbReference type="PROSITE" id="PS51257">
    <property type="entry name" value="PROKAR_LIPOPROTEIN"/>
    <property type="match status" value="1"/>
</dbReference>
<gene>
    <name evidence="5" type="ORF">SK3146_02155</name>
</gene>
<keyword evidence="2" id="KW-0813">Transport</keyword>
<reference evidence="5" key="1">
    <citation type="submission" date="2018-02" db="EMBL/GenBank/DDBJ databases">
        <authorList>
            <person name="Kim S.-K."/>
            <person name="Jung H.-I."/>
            <person name="Lee S.-W."/>
        </authorList>
    </citation>
    <scope>NUCLEOTIDE SEQUENCE</scope>
    <source>
        <strain evidence="5">SK3146</strain>
    </source>
</reference>
<dbReference type="CDD" id="cd14750">
    <property type="entry name" value="PBP2_TMBP"/>
    <property type="match status" value="1"/>
</dbReference>
<sequence length="423" mass="46894">MKKWTATALLACLVVSGCGNAEDQGASGAGKDGKKPVEITFTIFDDGLGVDKKLVDAYNQSQNEVKVTYKPVPNSEYKDRLTTWLAASDDSLDVIGLDIVWISEFAKAGWIQPLDPLMDDAFKTKATTGLLKGPSEAMNVNGAWYALPWNSTAGMLYYRKDILEKEGLRPPQTWDELYDQAKQLGQKYKMNGYVGQFKQHEAIVTNALEIMESYNGHFLDGSGKVVVNSPENLKALQMMLKLKDVMPAGVNTYVEKESQEAFLNGNAVFLRSWNSAWPLVEKEGSAVKGKVDVAPLPKGDNGKPASTLGGWNLGITKTSKHPKESFEFMKWLMDAKQQKVKAMEGGRLPTDVTLYQDQEIISQNPSFIPFYQVLINGVSRPKSANYGKVSETIQQELSLAFNNKKTPEQALADMQKKLEEIQK</sequence>
<feature type="signal peptide" evidence="4">
    <location>
        <begin position="1"/>
        <end position="21"/>
    </location>
</feature>
<dbReference type="Pfam" id="PF01547">
    <property type="entry name" value="SBP_bac_1"/>
    <property type="match status" value="1"/>
</dbReference>
<dbReference type="PANTHER" id="PTHR43649:SF34">
    <property type="entry name" value="ABC TRANSPORTER PERIPLASMIC-BINDING PROTEIN YCJN-RELATED"/>
    <property type="match status" value="1"/>
</dbReference>
<protein>
    <submittedName>
        <fullName evidence="5">ABC transporter-binding protein</fullName>
    </submittedName>
</protein>
<evidence type="ECO:0000256" key="2">
    <source>
        <dbReference type="ARBA" id="ARBA00022448"/>
    </source>
</evidence>
<evidence type="ECO:0000256" key="1">
    <source>
        <dbReference type="ARBA" id="ARBA00008520"/>
    </source>
</evidence>
<organism evidence="5 6">
    <name type="scientific">Paenibacillus konkukensis</name>
    <dbReference type="NCBI Taxonomy" id="2020716"/>
    <lineage>
        <taxon>Bacteria</taxon>
        <taxon>Bacillati</taxon>
        <taxon>Bacillota</taxon>
        <taxon>Bacilli</taxon>
        <taxon>Bacillales</taxon>
        <taxon>Paenibacillaceae</taxon>
        <taxon>Paenibacillus</taxon>
    </lineage>
</organism>
<dbReference type="SUPFAM" id="SSF53850">
    <property type="entry name" value="Periplasmic binding protein-like II"/>
    <property type="match status" value="1"/>
</dbReference>
<dbReference type="EMBL" id="CP027059">
    <property type="protein sequence ID" value="UQZ82995.1"/>
    <property type="molecule type" value="Genomic_DNA"/>
</dbReference>
<keyword evidence="6" id="KW-1185">Reference proteome</keyword>
<feature type="chain" id="PRO_5046132459" evidence="4">
    <location>
        <begin position="22"/>
        <end position="423"/>
    </location>
</feature>
<accession>A0ABY4RLA9</accession>
<comment type="similarity">
    <text evidence="1">Belongs to the bacterial solute-binding protein 1 family.</text>
</comment>
<proteinExistence type="inferred from homology"/>
<dbReference type="RefSeq" id="WP_249865066.1">
    <property type="nucleotide sequence ID" value="NZ_CP027059.1"/>
</dbReference>
<evidence type="ECO:0000256" key="4">
    <source>
        <dbReference type="SAM" id="SignalP"/>
    </source>
</evidence>
<dbReference type="InterPro" id="IPR006059">
    <property type="entry name" value="SBP"/>
</dbReference>